<dbReference type="Gene3D" id="3.40.50.2300">
    <property type="match status" value="2"/>
</dbReference>
<keyword evidence="2" id="KW-0238">DNA-binding</keyword>
<keyword evidence="3" id="KW-0804">Transcription</keyword>
<dbReference type="Pfam" id="PF00356">
    <property type="entry name" value="LacI"/>
    <property type="match status" value="1"/>
</dbReference>
<dbReference type="SUPFAM" id="SSF47413">
    <property type="entry name" value="lambda repressor-like DNA-binding domains"/>
    <property type="match status" value="1"/>
</dbReference>
<dbReference type="AlphaFoldDB" id="A0A081BKN8"/>
<keyword evidence="6" id="KW-1185">Reference proteome</keyword>
<dbReference type="PROSITE" id="PS50932">
    <property type="entry name" value="HTH_LACI_2"/>
    <property type="match status" value="1"/>
</dbReference>
<organism evidence="5 6">
    <name type="scientific">Secundilactobacillus oryzae JCM 18671</name>
    <dbReference type="NCBI Taxonomy" id="1291743"/>
    <lineage>
        <taxon>Bacteria</taxon>
        <taxon>Bacillati</taxon>
        <taxon>Bacillota</taxon>
        <taxon>Bacilli</taxon>
        <taxon>Lactobacillales</taxon>
        <taxon>Lactobacillaceae</taxon>
        <taxon>Secundilactobacillus</taxon>
    </lineage>
</organism>
<protein>
    <submittedName>
        <fullName evidence="5">Transcriptional regulator</fullName>
    </submittedName>
</protein>
<dbReference type="eggNOG" id="COG1609">
    <property type="taxonomic scope" value="Bacteria"/>
</dbReference>
<reference evidence="5" key="1">
    <citation type="journal article" date="2014" name="Genome Announc.">
        <title>Draft Genome Sequence of Lactobacillus oryzae Strain SG293T.</title>
        <authorList>
            <person name="Tanizawa Y."/>
            <person name="Fujisawa T."/>
            <person name="Mochizuki T."/>
            <person name="Kaminuma E."/>
            <person name="Nakamura Y."/>
            <person name="Tohno M."/>
        </authorList>
    </citation>
    <scope>NUCLEOTIDE SEQUENCE [LARGE SCALE GENOMIC DNA]</scope>
    <source>
        <strain evidence="5">SG293</strain>
    </source>
</reference>
<keyword evidence="1" id="KW-0805">Transcription regulation</keyword>
<dbReference type="PANTHER" id="PTHR30146">
    <property type="entry name" value="LACI-RELATED TRANSCRIPTIONAL REPRESSOR"/>
    <property type="match status" value="1"/>
</dbReference>
<sequence>MKEEKSKTANIKDVAALADTSVATVSRYLNGDFGRMSPKTAQKVQEAIDKLNYVPNSVARQMKTKSSRMIAVVVSNIDDYFSTELFKGISSFLESKGYIGMLFDVDADIEREERLLKAIGEQNFDGLILQPFSDPQKIRNLIRRDIPIVIVDREMDPNPWPQVVTDNYEAARQATQYYSDKGFTHVIVMSSEIEAARTREERYKGIKSVGNKVNVVEVPEKSYNHAEIDKKLLKLIQNSDEKTLIFFLKERWLLEFMPSLLIEGVVDNKTVTATGFADTDIARQLEPKLTLISQDPYLMGASAAEVMYDIVSDKEVPDDRIVIEAKLE</sequence>
<dbReference type="GO" id="GO:0000976">
    <property type="term" value="F:transcription cis-regulatory region binding"/>
    <property type="evidence" value="ECO:0007669"/>
    <property type="project" value="TreeGrafter"/>
</dbReference>
<dbReference type="OrthoDB" id="1639518at2"/>
<dbReference type="RefSeq" id="WP_034529434.1">
    <property type="nucleotide sequence ID" value="NZ_BBJM01000041.1"/>
</dbReference>
<dbReference type="EMBL" id="BBJM01000041">
    <property type="protein sequence ID" value="GAK48606.1"/>
    <property type="molecule type" value="Genomic_DNA"/>
</dbReference>
<dbReference type="CDD" id="cd01392">
    <property type="entry name" value="HTH_LacI"/>
    <property type="match status" value="1"/>
</dbReference>
<feature type="domain" description="HTH lacI-type" evidence="4">
    <location>
        <begin position="9"/>
        <end position="64"/>
    </location>
</feature>
<dbReference type="InterPro" id="IPR010982">
    <property type="entry name" value="Lambda_DNA-bd_dom_sf"/>
</dbReference>
<evidence type="ECO:0000256" key="3">
    <source>
        <dbReference type="ARBA" id="ARBA00023163"/>
    </source>
</evidence>
<dbReference type="SUPFAM" id="SSF53822">
    <property type="entry name" value="Periplasmic binding protein-like I"/>
    <property type="match status" value="1"/>
</dbReference>
<dbReference type="PANTHER" id="PTHR30146:SF154">
    <property type="entry name" value="TRANSCRIPTION REGULATOR, MEMBER OF GALR FAMILY"/>
    <property type="match status" value="1"/>
</dbReference>
<evidence type="ECO:0000259" key="4">
    <source>
        <dbReference type="PROSITE" id="PS50932"/>
    </source>
</evidence>
<dbReference type="GO" id="GO:0003700">
    <property type="term" value="F:DNA-binding transcription factor activity"/>
    <property type="evidence" value="ECO:0007669"/>
    <property type="project" value="TreeGrafter"/>
</dbReference>
<accession>A0A081BKN8</accession>
<dbReference type="SMART" id="SM00354">
    <property type="entry name" value="HTH_LACI"/>
    <property type="match status" value="1"/>
</dbReference>
<dbReference type="Proteomes" id="UP000028700">
    <property type="component" value="Unassembled WGS sequence"/>
</dbReference>
<proteinExistence type="predicted"/>
<name>A0A081BKN8_9LACO</name>
<dbReference type="InterPro" id="IPR000843">
    <property type="entry name" value="HTH_LacI"/>
</dbReference>
<evidence type="ECO:0000313" key="6">
    <source>
        <dbReference type="Proteomes" id="UP000028700"/>
    </source>
</evidence>
<evidence type="ECO:0000313" key="5">
    <source>
        <dbReference type="EMBL" id="GAK48606.1"/>
    </source>
</evidence>
<dbReference type="STRING" id="1291743.LOSG293_410060"/>
<dbReference type="Gene3D" id="1.10.260.40">
    <property type="entry name" value="lambda repressor-like DNA-binding domains"/>
    <property type="match status" value="1"/>
</dbReference>
<gene>
    <name evidence="5" type="ORF">LOSG293_410060</name>
</gene>
<evidence type="ECO:0000256" key="1">
    <source>
        <dbReference type="ARBA" id="ARBA00023015"/>
    </source>
</evidence>
<comment type="caution">
    <text evidence="5">The sequence shown here is derived from an EMBL/GenBank/DDBJ whole genome shotgun (WGS) entry which is preliminary data.</text>
</comment>
<dbReference type="Pfam" id="PF13407">
    <property type="entry name" value="Peripla_BP_4"/>
    <property type="match status" value="1"/>
</dbReference>
<evidence type="ECO:0000256" key="2">
    <source>
        <dbReference type="ARBA" id="ARBA00023125"/>
    </source>
</evidence>
<dbReference type="InterPro" id="IPR025997">
    <property type="entry name" value="SBP_2_dom"/>
</dbReference>
<dbReference type="InterPro" id="IPR028082">
    <property type="entry name" value="Peripla_BP_I"/>
</dbReference>